<feature type="compositionally biased region" description="Polar residues" evidence="3">
    <location>
        <begin position="705"/>
        <end position="729"/>
    </location>
</feature>
<organism evidence="6 7">
    <name type="scientific">Aspergillus avenaceus</name>
    <dbReference type="NCBI Taxonomy" id="36643"/>
    <lineage>
        <taxon>Eukaryota</taxon>
        <taxon>Fungi</taxon>
        <taxon>Dikarya</taxon>
        <taxon>Ascomycota</taxon>
        <taxon>Pezizomycotina</taxon>
        <taxon>Eurotiomycetes</taxon>
        <taxon>Eurotiomycetidae</taxon>
        <taxon>Eurotiales</taxon>
        <taxon>Aspergillaceae</taxon>
        <taxon>Aspergillus</taxon>
        <taxon>Aspergillus subgen. Circumdati</taxon>
    </lineage>
</organism>
<feature type="compositionally biased region" description="Basic and acidic residues" evidence="3">
    <location>
        <begin position="814"/>
        <end position="824"/>
    </location>
</feature>
<evidence type="ECO:0000313" key="7">
    <source>
        <dbReference type="Proteomes" id="UP000325780"/>
    </source>
</evidence>
<proteinExistence type="predicted"/>
<dbReference type="InterPro" id="IPR029060">
    <property type="entry name" value="PIN-like_dom_sf"/>
</dbReference>
<dbReference type="GO" id="GO:0006281">
    <property type="term" value="P:DNA repair"/>
    <property type="evidence" value="ECO:0007669"/>
    <property type="project" value="UniProtKB-ARBA"/>
</dbReference>
<accession>A0A5N6TUI6</accession>
<dbReference type="FunFam" id="3.40.50.1010:FF:000051">
    <property type="entry name" value="Rad2-like endonuclease, putative (AFU_orthologue AFUA_3G13260)"/>
    <property type="match status" value="1"/>
</dbReference>
<dbReference type="SMART" id="SM00484">
    <property type="entry name" value="XPGI"/>
    <property type="match status" value="1"/>
</dbReference>
<feature type="compositionally biased region" description="Basic residues" evidence="3">
    <location>
        <begin position="489"/>
        <end position="499"/>
    </location>
</feature>
<keyword evidence="2" id="KW-0378">Hydrolase</keyword>
<feature type="region of interest" description="Disordered" evidence="3">
    <location>
        <begin position="404"/>
        <end position="442"/>
    </location>
</feature>
<dbReference type="PANTHER" id="PTHR11081">
    <property type="entry name" value="FLAP ENDONUCLEASE FAMILY MEMBER"/>
    <property type="match status" value="1"/>
</dbReference>
<reference evidence="6 7" key="1">
    <citation type="submission" date="2019-04" db="EMBL/GenBank/DDBJ databases">
        <title>Friends and foes A comparative genomics study of 23 Aspergillus species from section Flavi.</title>
        <authorList>
            <consortium name="DOE Joint Genome Institute"/>
            <person name="Kjaerbolling I."/>
            <person name="Vesth T."/>
            <person name="Frisvad J.C."/>
            <person name="Nybo J.L."/>
            <person name="Theobald S."/>
            <person name="Kildgaard S."/>
            <person name="Isbrandt T."/>
            <person name="Kuo A."/>
            <person name="Sato A."/>
            <person name="Lyhne E.K."/>
            <person name="Kogle M.E."/>
            <person name="Wiebenga A."/>
            <person name="Kun R.S."/>
            <person name="Lubbers R.J."/>
            <person name="Makela M.R."/>
            <person name="Barry K."/>
            <person name="Chovatia M."/>
            <person name="Clum A."/>
            <person name="Daum C."/>
            <person name="Haridas S."/>
            <person name="He G."/>
            <person name="LaButti K."/>
            <person name="Lipzen A."/>
            <person name="Mondo S."/>
            <person name="Riley R."/>
            <person name="Salamov A."/>
            <person name="Simmons B.A."/>
            <person name="Magnuson J.K."/>
            <person name="Henrissat B."/>
            <person name="Mortensen U.H."/>
            <person name="Larsen T.O."/>
            <person name="Devries R.P."/>
            <person name="Grigoriev I.V."/>
            <person name="Machida M."/>
            <person name="Baker S.E."/>
            <person name="Andersen M.R."/>
        </authorList>
    </citation>
    <scope>NUCLEOTIDE SEQUENCE [LARGE SCALE GENOMIC DNA]</scope>
    <source>
        <strain evidence="6 7">IBT 18842</strain>
    </source>
</reference>
<evidence type="ECO:0008006" key="8">
    <source>
        <dbReference type="Google" id="ProtNLM"/>
    </source>
</evidence>
<dbReference type="InterPro" id="IPR006086">
    <property type="entry name" value="XPG-I_dom"/>
</dbReference>
<dbReference type="PANTHER" id="PTHR11081:SF75">
    <property type="entry name" value="ENDONUCLEASE, PUTATIVE (AFU_ORTHOLOGUE AFUA_3G13260)-RELATED"/>
    <property type="match status" value="1"/>
</dbReference>
<evidence type="ECO:0000259" key="5">
    <source>
        <dbReference type="SMART" id="SM00485"/>
    </source>
</evidence>
<feature type="region of interest" description="Disordered" evidence="3">
    <location>
        <begin position="479"/>
        <end position="510"/>
    </location>
</feature>
<dbReference type="GO" id="GO:0008821">
    <property type="term" value="F:crossover junction DNA endonuclease activity"/>
    <property type="evidence" value="ECO:0007669"/>
    <property type="project" value="InterPro"/>
</dbReference>
<dbReference type="SMART" id="SM00485">
    <property type="entry name" value="XPGN"/>
    <property type="match status" value="1"/>
</dbReference>
<feature type="compositionally biased region" description="Polar residues" evidence="3">
    <location>
        <begin position="585"/>
        <end position="595"/>
    </location>
</feature>
<dbReference type="OrthoDB" id="2959108at2759"/>
<dbReference type="Gene3D" id="3.40.50.1010">
    <property type="entry name" value="5'-nuclease"/>
    <property type="match status" value="2"/>
</dbReference>
<dbReference type="PRINTS" id="PR00853">
    <property type="entry name" value="XPGRADSUPER"/>
</dbReference>
<feature type="domain" description="XPG-I" evidence="4">
    <location>
        <begin position="110"/>
        <end position="186"/>
    </location>
</feature>
<dbReference type="CDD" id="cd09906">
    <property type="entry name" value="H3TH_YEN1"/>
    <property type="match status" value="1"/>
</dbReference>
<dbReference type="Pfam" id="PF00867">
    <property type="entry name" value="XPG_I"/>
    <property type="match status" value="1"/>
</dbReference>
<dbReference type="InterPro" id="IPR006084">
    <property type="entry name" value="XPG/Rad2"/>
</dbReference>
<dbReference type="InterPro" id="IPR041177">
    <property type="entry name" value="GEN1_C"/>
</dbReference>
<feature type="compositionally biased region" description="Low complexity" evidence="3">
    <location>
        <begin position="560"/>
        <end position="576"/>
    </location>
</feature>
<dbReference type="Pfam" id="PF00752">
    <property type="entry name" value="XPG_N"/>
    <property type="match status" value="1"/>
</dbReference>
<dbReference type="AlphaFoldDB" id="A0A5N6TUI6"/>
<feature type="region of interest" description="Disordered" evidence="3">
    <location>
        <begin position="684"/>
        <end position="824"/>
    </location>
</feature>
<dbReference type="Proteomes" id="UP000325780">
    <property type="component" value="Unassembled WGS sequence"/>
</dbReference>
<dbReference type="FunFam" id="3.40.50.1010:FF:000037">
    <property type="entry name" value="Rad2-like endonuclease, putative (AFU_orthologue AFUA_3G13260)"/>
    <property type="match status" value="1"/>
</dbReference>
<feature type="region of interest" description="Disordered" evidence="3">
    <location>
        <begin position="539"/>
        <end position="616"/>
    </location>
</feature>
<dbReference type="Gene3D" id="1.10.150.20">
    <property type="entry name" value="5' to 3' exonuclease, C-terminal subdomain"/>
    <property type="match status" value="1"/>
</dbReference>
<dbReference type="EMBL" id="ML742114">
    <property type="protein sequence ID" value="KAE8149741.1"/>
    <property type="molecule type" value="Genomic_DNA"/>
</dbReference>
<feature type="compositionally biased region" description="Basic residues" evidence="3">
    <location>
        <begin position="599"/>
        <end position="609"/>
    </location>
</feature>
<feature type="domain" description="XPG N-terminal" evidence="5">
    <location>
        <begin position="1"/>
        <end position="101"/>
    </location>
</feature>
<evidence type="ECO:0000256" key="2">
    <source>
        <dbReference type="ARBA" id="ARBA00022801"/>
    </source>
</evidence>
<evidence type="ECO:0000313" key="6">
    <source>
        <dbReference type="EMBL" id="KAE8149741.1"/>
    </source>
</evidence>
<dbReference type="InterPro" id="IPR036279">
    <property type="entry name" value="5-3_exonuclease_C_sf"/>
</dbReference>
<evidence type="ECO:0000256" key="1">
    <source>
        <dbReference type="ARBA" id="ARBA00022722"/>
    </source>
</evidence>
<dbReference type="InterPro" id="IPR037316">
    <property type="entry name" value="Yen1_H3TH"/>
</dbReference>
<keyword evidence="7" id="KW-1185">Reference proteome</keyword>
<keyword evidence="1" id="KW-0540">Nuclease</keyword>
<sequence length="871" mass="95992">MGIPGLINAIGTGERISLSKLAIGHLERTQRPIRIAVDISIWLFQVQAGRGGRNPELRTLFYRLLKFLALPVHPLFVYDGKHKPPFKRGKATTSSYGSAPIIGLSKTLVDLFRFPRHEAPGEAEAECARLQRAGIVDAVMSNDVDALMFGSTWTVMNYSRESGSSGSGATHVTCYEMDNPASSCSSRLDRAGMILFAMLSGGDYLPSGVPKCGSKLAAEIARAGFGADLLDALDAEESHVYERLNEWRERLQYELEENESGYFQTKHKAVRIPQTFPDRTILSFYAKPVVSGPEDIGVLQNRLLNAWDQDVDPSKLRRFTANAFDWKYRSGARKLIKLLAEPLTAYRLRLGREVLAFPFRLSENDVPMLQKVYKSRSTFNTDGLTELQLDYVPIDVVGLDLLAEEPNPPMAPQEPAASGDEEDDADPNAEANAEPVSPETTKKRVTKRFDPYASEKIWVFEVLATIGIPEVVQSWKRAQSEKASAPKKPSSRRTGPKKKGPIDPGMKRGSILKYGTLTKERSDISQFRQAQLFDAAISSKPQHGQPIPASPGTLPASRGLSSHSSYSQQHLQTLSQDQHFDNPSDIFSSPCTISPNRGVKQHPMARRSAVRSSRGAVLSGGTEVEVLDILGPEPLDCPASPISPGRIRVSYSNANYNDLAVETANVTPSPSPVRATRRNMAMLKLDSSPSPSPSPKPAEKPQKSTLVTNPDNSEPQTPIKSQPKTSKTVTPIARRQPQKPQAQKSKSNTTPSPDHKPSTPETKSPSKVQAILEQMSLDMRTLHLKDPNQPSHTPKTTPREKDTPEPKTSSTVADKPKDEDPNTLKTISHVEDIVTNDGYWTVEPTPEPDQSNPTTRRTRKRYPRVSIVDLT</sequence>
<evidence type="ECO:0000259" key="4">
    <source>
        <dbReference type="SMART" id="SM00484"/>
    </source>
</evidence>
<dbReference type="SUPFAM" id="SSF47807">
    <property type="entry name" value="5' to 3' exonuclease, C-terminal subdomain"/>
    <property type="match status" value="1"/>
</dbReference>
<dbReference type="InterPro" id="IPR006085">
    <property type="entry name" value="XPG_DNA_repair_N"/>
</dbReference>
<name>A0A5N6TUI6_ASPAV</name>
<dbReference type="Pfam" id="PF18380">
    <property type="entry name" value="GEN1_C"/>
    <property type="match status" value="1"/>
</dbReference>
<gene>
    <name evidence="6" type="ORF">BDV25DRAFT_123055</name>
</gene>
<feature type="region of interest" description="Disordered" evidence="3">
    <location>
        <begin position="836"/>
        <end position="871"/>
    </location>
</feature>
<dbReference type="SUPFAM" id="SSF88723">
    <property type="entry name" value="PIN domain-like"/>
    <property type="match status" value="1"/>
</dbReference>
<dbReference type="CDD" id="cd09870">
    <property type="entry name" value="PIN_YEN1"/>
    <property type="match status" value="1"/>
</dbReference>
<dbReference type="GO" id="GO:0017108">
    <property type="term" value="F:5'-flap endonuclease activity"/>
    <property type="evidence" value="ECO:0007669"/>
    <property type="project" value="TreeGrafter"/>
</dbReference>
<evidence type="ECO:0000256" key="3">
    <source>
        <dbReference type="SAM" id="MobiDB-lite"/>
    </source>
</evidence>
<protein>
    <recommendedName>
        <fullName evidence="8">Rad2-like endonuclease</fullName>
    </recommendedName>
</protein>
<feature type="compositionally biased region" description="Low complexity" evidence="3">
    <location>
        <begin position="733"/>
        <end position="747"/>
    </location>
</feature>